<evidence type="ECO:0000256" key="3">
    <source>
        <dbReference type="ARBA" id="ARBA00012824"/>
    </source>
</evidence>
<dbReference type="PANTHER" id="PTHR42839:SF2">
    <property type="entry name" value="ISOCHORISMATE SYNTHASE ENTC"/>
    <property type="match status" value="1"/>
</dbReference>
<organism evidence="7 8">
    <name type="scientific">Thermoflexibacter ruber</name>
    <dbReference type="NCBI Taxonomy" id="1003"/>
    <lineage>
        <taxon>Bacteria</taxon>
        <taxon>Pseudomonadati</taxon>
        <taxon>Bacteroidota</taxon>
        <taxon>Cytophagia</taxon>
        <taxon>Cytophagales</taxon>
        <taxon>Thermoflexibacteraceae</taxon>
        <taxon>Thermoflexibacter</taxon>
    </lineage>
</organism>
<sequence length="415" mass="47220">MKEIESLLSRAMTGITAEKLLSAVFHVAYQQYLPIAVWKLPESKHIRLAIDFSSVLQPVKADLEELGSGFLISPFINRGAEAWFIQADLYWQGNWESDMTKNFSFSHRAEQYFSEEFQKKAIFIQSLEKLLAQSISLPKLSFKSIPHSFFMSEIDFENTVNEAVIAIQQGQFRKVVLSRSKEVALPTDFDLIATFKKICHTYPHALVSLVSTPQTGTWVGATPETLVSVDKHKIFRTIALAGTQARGNLTNLSEALWTQKEIEEQALVSRYIINCLKKIRVREFEEVGPKTVASGNLLHLRTDFEININEINFPQLGSVMLELLHPTSAVCGMPKDAALDFILEKEKYNRELYSGYLGQVNIEEESAIFVNLRCMQLFDKKARLYAGAGITQDSHAEKEWKETEMKMEAMLKMLY</sequence>
<dbReference type="GO" id="GO:0008909">
    <property type="term" value="F:isochorismate synthase activity"/>
    <property type="evidence" value="ECO:0007669"/>
    <property type="project" value="UniProtKB-EC"/>
</dbReference>
<gene>
    <name evidence="7" type="ORF">SAMN04488541_100957</name>
</gene>
<name>A0A1I2E942_9BACT</name>
<dbReference type="InterPro" id="IPR005801">
    <property type="entry name" value="ADC_synthase"/>
</dbReference>
<dbReference type="SUPFAM" id="SSF56322">
    <property type="entry name" value="ADC synthase"/>
    <property type="match status" value="1"/>
</dbReference>
<dbReference type="EMBL" id="FONY01000009">
    <property type="protein sequence ID" value="SFE89207.1"/>
    <property type="molecule type" value="Genomic_DNA"/>
</dbReference>
<comment type="catalytic activity">
    <reaction evidence="1">
        <text>chorismate = isochorismate</text>
        <dbReference type="Rhea" id="RHEA:18985"/>
        <dbReference type="ChEBI" id="CHEBI:29748"/>
        <dbReference type="ChEBI" id="CHEBI:29780"/>
        <dbReference type="EC" id="5.4.4.2"/>
    </reaction>
</comment>
<dbReference type="InterPro" id="IPR004561">
    <property type="entry name" value="IsoChor_synthase"/>
</dbReference>
<dbReference type="InterPro" id="IPR015890">
    <property type="entry name" value="Chorismate_C"/>
</dbReference>
<dbReference type="EC" id="5.4.4.2" evidence="3"/>
<accession>A0A1I2E942</accession>
<proteinExistence type="inferred from homology"/>
<evidence type="ECO:0000256" key="5">
    <source>
        <dbReference type="ARBA" id="ARBA00041564"/>
    </source>
</evidence>
<keyword evidence="4" id="KW-0413">Isomerase</keyword>
<dbReference type="NCBIfam" id="TIGR00543">
    <property type="entry name" value="isochor_syn"/>
    <property type="match status" value="1"/>
</dbReference>
<dbReference type="Proteomes" id="UP000199513">
    <property type="component" value="Unassembled WGS sequence"/>
</dbReference>
<evidence type="ECO:0000313" key="7">
    <source>
        <dbReference type="EMBL" id="SFE89207.1"/>
    </source>
</evidence>
<dbReference type="OrthoDB" id="9806579at2"/>
<evidence type="ECO:0000256" key="4">
    <source>
        <dbReference type="ARBA" id="ARBA00023235"/>
    </source>
</evidence>
<protein>
    <recommendedName>
        <fullName evidence="3">isochorismate synthase</fullName>
        <ecNumber evidence="3">5.4.4.2</ecNumber>
    </recommendedName>
    <alternativeName>
        <fullName evidence="5">Isochorismate mutase</fullName>
    </alternativeName>
</protein>
<feature type="domain" description="Chorismate-utilising enzyme C-terminal" evidence="6">
    <location>
        <begin position="155"/>
        <end position="406"/>
    </location>
</feature>
<comment type="similarity">
    <text evidence="2">Belongs to the isochorismate synthase family.</text>
</comment>
<evidence type="ECO:0000259" key="6">
    <source>
        <dbReference type="Pfam" id="PF00425"/>
    </source>
</evidence>
<evidence type="ECO:0000256" key="1">
    <source>
        <dbReference type="ARBA" id="ARBA00000799"/>
    </source>
</evidence>
<dbReference type="STRING" id="1003.SAMN04488541_100957"/>
<dbReference type="RefSeq" id="WP_143090829.1">
    <property type="nucleotide sequence ID" value="NZ_FONY01000009.1"/>
</dbReference>
<evidence type="ECO:0000256" key="2">
    <source>
        <dbReference type="ARBA" id="ARBA00005297"/>
    </source>
</evidence>
<dbReference type="Gene3D" id="3.60.120.10">
    <property type="entry name" value="Anthranilate synthase"/>
    <property type="match status" value="1"/>
</dbReference>
<evidence type="ECO:0000313" key="8">
    <source>
        <dbReference type="Proteomes" id="UP000199513"/>
    </source>
</evidence>
<keyword evidence="8" id="KW-1185">Reference proteome</keyword>
<dbReference type="AlphaFoldDB" id="A0A1I2E942"/>
<dbReference type="Pfam" id="PF00425">
    <property type="entry name" value="Chorismate_bind"/>
    <property type="match status" value="1"/>
</dbReference>
<dbReference type="PANTHER" id="PTHR42839">
    <property type="entry name" value="ISOCHORISMATE SYNTHASE ENTC"/>
    <property type="match status" value="1"/>
</dbReference>
<reference evidence="7 8" key="1">
    <citation type="submission" date="2016-10" db="EMBL/GenBank/DDBJ databases">
        <authorList>
            <person name="de Groot N.N."/>
        </authorList>
    </citation>
    <scope>NUCLEOTIDE SEQUENCE [LARGE SCALE GENOMIC DNA]</scope>
    <source>
        <strain>GEY</strain>
        <strain evidence="8">DSM 9560</strain>
    </source>
</reference>